<dbReference type="Gene3D" id="3.80.10.10">
    <property type="entry name" value="Ribonuclease Inhibitor"/>
    <property type="match status" value="1"/>
</dbReference>
<proteinExistence type="predicted"/>
<comment type="caution">
    <text evidence="8">The sequence shown here is derived from an EMBL/GenBank/DDBJ whole genome shotgun (WGS) entry which is preliminary data.</text>
</comment>
<dbReference type="InterPro" id="IPR032675">
    <property type="entry name" value="LRR_dom_sf"/>
</dbReference>
<dbReference type="InterPro" id="IPR036388">
    <property type="entry name" value="WH-like_DNA-bd_sf"/>
</dbReference>
<dbReference type="InterPro" id="IPR009719">
    <property type="entry name" value="GIP1_N"/>
</dbReference>
<feature type="region of interest" description="Disordered" evidence="3">
    <location>
        <begin position="200"/>
        <end position="235"/>
    </location>
</feature>
<organism evidence="8 9">
    <name type="scientific">Miscanthus lutarioriparius</name>
    <dbReference type="NCBI Taxonomy" id="422564"/>
    <lineage>
        <taxon>Eukaryota</taxon>
        <taxon>Viridiplantae</taxon>
        <taxon>Streptophyta</taxon>
        <taxon>Embryophyta</taxon>
        <taxon>Tracheophyta</taxon>
        <taxon>Spermatophyta</taxon>
        <taxon>Magnoliopsida</taxon>
        <taxon>Liliopsida</taxon>
        <taxon>Poales</taxon>
        <taxon>Poaceae</taxon>
        <taxon>PACMAD clade</taxon>
        <taxon>Panicoideae</taxon>
        <taxon>Andropogonodae</taxon>
        <taxon>Andropogoneae</taxon>
        <taxon>Saccharinae</taxon>
        <taxon>Miscanthus</taxon>
    </lineage>
</organism>
<dbReference type="SUPFAM" id="SSF52058">
    <property type="entry name" value="L domain-like"/>
    <property type="match status" value="1"/>
</dbReference>
<evidence type="ECO:0000259" key="5">
    <source>
        <dbReference type="Pfam" id="PF06972"/>
    </source>
</evidence>
<dbReference type="Pfam" id="PF23598">
    <property type="entry name" value="LRR_14"/>
    <property type="match status" value="1"/>
</dbReference>
<gene>
    <name evidence="8" type="ORF">NCGR_LOCUS39560</name>
</gene>
<feature type="domain" description="Disease resistance R13L4/SHOC-2-like LRR" evidence="7">
    <location>
        <begin position="825"/>
        <end position="1183"/>
    </location>
</feature>
<dbReference type="SUPFAM" id="SSF52540">
    <property type="entry name" value="P-loop containing nucleoside triphosphate hydrolases"/>
    <property type="match status" value="1"/>
</dbReference>
<feature type="compositionally biased region" description="Polar residues" evidence="3">
    <location>
        <begin position="220"/>
        <end position="231"/>
    </location>
</feature>
<dbReference type="OrthoDB" id="689810at2759"/>
<accession>A0A811Q625</accession>
<dbReference type="EMBL" id="CAJGYO010000010">
    <property type="protein sequence ID" value="CAD6256035.1"/>
    <property type="molecule type" value="Genomic_DNA"/>
</dbReference>
<dbReference type="Pfam" id="PF23559">
    <property type="entry name" value="WHD_DRP"/>
    <property type="match status" value="1"/>
</dbReference>
<reference evidence="8" key="1">
    <citation type="submission" date="2020-10" db="EMBL/GenBank/DDBJ databases">
        <authorList>
            <person name="Han B."/>
            <person name="Lu T."/>
            <person name="Zhao Q."/>
            <person name="Huang X."/>
            <person name="Zhao Y."/>
        </authorList>
    </citation>
    <scope>NUCLEOTIDE SEQUENCE</scope>
</reference>
<dbReference type="FunFam" id="1.10.10.10:FF:000322">
    <property type="entry name" value="Probable disease resistance protein At1g63360"/>
    <property type="match status" value="1"/>
</dbReference>
<feature type="domain" description="Disease resistance protein winged helix" evidence="6">
    <location>
        <begin position="703"/>
        <end position="776"/>
    </location>
</feature>
<keyword evidence="2" id="KW-0611">Plant defense</keyword>
<name>A0A811Q625_9POAL</name>
<dbReference type="Pfam" id="PF00931">
    <property type="entry name" value="NB-ARC"/>
    <property type="match status" value="1"/>
</dbReference>
<keyword evidence="9" id="KW-1185">Reference proteome</keyword>
<evidence type="ECO:0000259" key="6">
    <source>
        <dbReference type="Pfam" id="PF23559"/>
    </source>
</evidence>
<dbReference type="Gene3D" id="1.10.8.430">
    <property type="entry name" value="Helical domain of apoptotic protease-activating factors"/>
    <property type="match status" value="1"/>
</dbReference>
<evidence type="ECO:0000259" key="7">
    <source>
        <dbReference type="Pfam" id="PF23598"/>
    </source>
</evidence>
<dbReference type="PANTHER" id="PTHR23155">
    <property type="entry name" value="DISEASE RESISTANCE PROTEIN RP"/>
    <property type="match status" value="1"/>
</dbReference>
<dbReference type="InterPro" id="IPR044974">
    <property type="entry name" value="Disease_R_plants"/>
</dbReference>
<dbReference type="PRINTS" id="PR00364">
    <property type="entry name" value="DISEASERSIST"/>
</dbReference>
<feature type="domain" description="NB-ARC" evidence="4">
    <location>
        <begin position="444"/>
        <end position="604"/>
    </location>
</feature>
<dbReference type="GO" id="GO:0002758">
    <property type="term" value="P:innate immune response-activating signaling pathway"/>
    <property type="evidence" value="ECO:0007669"/>
    <property type="project" value="UniProtKB-ARBA"/>
</dbReference>
<feature type="region of interest" description="Disordered" evidence="3">
    <location>
        <begin position="1"/>
        <end position="119"/>
    </location>
</feature>
<dbReference type="Pfam" id="PF06972">
    <property type="entry name" value="GIP1_N"/>
    <property type="match status" value="1"/>
</dbReference>
<dbReference type="InterPro" id="IPR058922">
    <property type="entry name" value="WHD_DRP"/>
</dbReference>
<dbReference type="GO" id="GO:0042742">
    <property type="term" value="P:defense response to bacterium"/>
    <property type="evidence" value="ECO:0007669"/>
    <property type="project" value="UniProtKB-ARBA"/>
</dbReference>
<keyword evidence="1" id="KW-0677">Repeat</keyword>
<dbReference type="InterPro" id="IPR055414">
    <property type="entry name" value="LRR_R13L4/SHOC2-like"/>
</dbReference>
<dbReference type="Gene3D" id="1.10.10.10">
    <property type="entry name" value="Winged helix-like DNA-binding domain superfamily/Winged helix DNA-binding domain"/>
    <property type="match status" value="1"/>
</dbReference>
<sequence>MDPDIAVERLMSQDTFHELRRERDKKKETKVNQETRPRPFQKSIYQGYKASSDGSGRDSTGGFKGPVKKEPELHAPLNSSALDIKTSDTTETFSATGNVAQADAKNTTSQPPSQVQHGWGGILGPSMAEIVKMSRPQAKVGSRSVANSTAMPAISDSIISNTPNLAPKEYNKTDFASEVGHGAADKLPNCAVEVPSVPKDASSLDMLPSAEGTDVGAPSMSANAQGSSTPYANEDDIENDANLEEGNTESLTTPGQVSASGKDIQSEYTEVVSHLDEGSIEKTDDFQLNSLSFEHNQNLTGDVSTTTTQFDHLTLHEGSKLSDDDPAVIIPDHLQVSNADCAHLTFGSFVFLTLDASLTTKPLDSHGDVATVPDDDSIDQSDGRYVIVCERGSISSLPSTSSQSSHVEEAREKRDENKIDAFVAKPVTTTVFQYMKGADLVGIEEAVNDLMKILTEGNEMSMSQGKIVSIVGLGGLGKTTLAHAIYGKLRAQFDCWAFVSVSQNPDMMKLLKCMLYQLGKKNSANIHEEILDERLLIYKLTEFLQKRRYFIVIDDIQDISIWRMIKCALPATNDGCIIVTTTRVLDVAKQVGVTYRMRHLCLENSRILLHRRIFGTGDKGKYVDDELIEISEKILQRCGGIPLAIIMISGLLATKGRNKIEWDKIYRSMKYSGPDEGKMKMIVSLCYQDLPSHLKTFLLYLSVFPEGYDIDKDRLIRLWIGEGLIQCGKQDGSPFELGESYFWELINRCMIQPVYKRWYYDMTECCHMHDMVLDLISEVTGKEKLVPVWNHMHHTFHSQEVQWLSLQNSMLDHATHWATMNMQGVRSVVVFPSAVELLPDLACFRDLLVLDLQSCCLSQGCSLKHLGNLVHLRYLGLRDTGISHLSEVGKLQCLQTLDVRRNEISSLPSTVNELKHLMCLHIDSWTRAPNGIGTFTLLEELSTLCIQDSTDMIEELGNLTELRVLGIDCCTEWNVNGVEKSLVECLHKLQKIRILSISMVGECSLDAWVAPQHLLRLELTGCWLSTVPALLNDPSLLLELSFLSMEVRKLGQEDLERLGRLPALSYLDIEVGNQKLGTVQTFTIGARSFPCLVHCTLRGYIGPVVFQQGAMPEVARLHLVFPVREIRETAGINSGFDLGFGNLLRLRDVSFLLRRGGASKGEVEEAEAVLRQAIEGHPNRPTLEIL</sequence>
<dbReference type="AlphaFoldDB" id="A0A811Q625"/>
<dbReference type="InterPro" id="IPR027417">
    <property type="entry name" value="P-loop_NTPase"/>
</dbReference>
<evidence type="ECO:0000256" key="2">
    <source>
        <dbReference type="ARBA" id="ARBA00022821"/>
    </source>
</evidence>
<evidence type="ECO:0008006" key="10">
    <source>
        <dbReference type="Google" id="ProtNLM"/>
    </source>
</evidence>
<evidence type="ECO:0000313" key="8">
    <source>
        <dbReference type="EMBL" id="CAD6256035.1"/>
    </source>
</evidence>
<evidence type="ECO:0000256" key="3">
    <source>
        <dbReference type="SAM" id="MobiDB-lite"/>
    </source>
</evidence>
<feature type="compositionally biased region" description="Basic and acidic residues" evidence="3">
    <location>
        <begin position="15"/>
        <end position="37"/>
    </location>
</feature>
<evidence type="ECO:0000256" key="1">
    <source>
        <dbReference type="ARBA" id="ARBA00022737"/>
    </source>
</evidence>
<dbReference type="Gene3D" id="3.40.50.300">
    <property type="entry name" value="P-loop containing nucleotide triphosphate hydrolases"/>
    <property type="match status" value="1"/>
</dbReference>
<dbReference type="Proteomes" id="UP000604825">
    <property type="component" value="Unassembled WGS sequence"/>
</dbReference>
<dbReference type="GO" id="GO:0009626">
    <property type="term" value="P:plant-type hypersensitive response"/>
    <property type="evidence" value="ECO:0007669"/>
    <property type="project" value="UniProtKB-ARBA"/>
</dbReference>
<feature type="compositionally biased region" description="Low complexity" evidence="3">
    <location>
        <begin position="51"/>
        <end position="61"/>
    </location>
</feature>
<evidence type="ECO:0000313" key="9">
    <source>
        <dbReference type="Proteomes" id="UP000604825"/>
    </source>
</evidence>
<protein>
    <recommendedName>
        <fullName evidence="10">NB-ARC domain-containing protein</fullName>
    </recommendedName>
</protein>
<dbReference type="GO" id="GO:0043531">
    <property type="term" value="F:ADP binding"/>
    <property type="evidence" value="ECO:0007669"/>
    <property type="project" value="InterPro"/>
</dbReference>
<dbReference type="InterPro" id="IPR002182">
    <property type="entry name" value="NB-ARC"/>
</dbReference>
<feature type="domain" description="GBF-interacting protein 1 N-terminal" evidence="5">
    <location>
        <begin position="1"/>
        <end position="28"/>
    </location>
</feature>
<evidence type="ECO:0000259" key="4">
    <source>
        <dbReference type="Pfam" id="PF00931"/>
    </source>
</evidence>
<dbReference type="PANTHER" id="PTHR23155:SF1116">
    <property type="entry name" value="OS12G0273300 PROTEIN"/>
    <property type="match status" value="1"/>
</dbReference>
<feature type="compositionally biased region" description="Polar residues" evidence="3">
    <location>
        <begin position="77"/>
        <end position="116"/>
    </location>
</feature>
<dbReference type="InterPro" id="IPR042197">
    <property type="entry name" value="Apaf_helical"/>
</dbReference>